<dbReference type="GO" id="GO:0005737">
    <property type="term" value="C:cytoplasm"/>
    <property type="evidence" value="ECO:0007669"/>
    <property type="project" value="TreeGrafter"/>
</dbReference>
<dbReference type="InterPro" id="IPR002404">
    <property type="entry name" value="IRS_PTB"/>
</dbReference>
<evidence type="ECO:0000313" key="3">
    <source>
        <dbReference type="Proteomes" id="UP000324629"/>
    </source>
</evidence>
<dbReference type="PANTHER" id="PTHR21258">
    <property type="entry name" value="DOCKING PROTEIN RELATED"/>
    <property type="match status" value="1"/>
</dbReference>
<accession>A0A5J4NRG6</accession>
<dbReference type="GO" id="GO:0007169">
    <property type="term" value="P:cell surface receptor protein tyrosine kinase signaling pathway"/>
    <property type="evidence" value="ECO:0007669"/>
    <property type="project" value="TreeGrafter"/>
</dbReference>
<dbReference type="InterPro" id="IPR011993">
    <property type="entry name" value="PH-like_dom_sf"/>
</dbReference>
<reference evidence="2 3" key="1">
    <citation type="journal article" date="2019" name="Gigascience">
        <title>Whole-genome sequence of the oriental lung fluke Paragonimus westermani.</title>
        <authorList>
            <person name="Oey H."/>
            <person name="Zakrzewski M."/>
            <person name="Narain K."/>
            <person name="Devi K.R."/>
            <person name="Agatsuma T."/>
            <person name="Nawaratna S."/>
            <person name="Gobert G.N."/>
            <person name="Jones M.K."/>
            <person name="Ragan M.A."/>
            <person name="McManus D.P."/>
            <person name="Krause L."/>
        </authorList>
    </citation>
    <scope>NUCLEOTIDE SEQUENCE [LARGE SCALE GENOMIC DNA]</scope>
    <source>
        <strain evidence="2 3">IND2009</strain>
    </source>
</reference>
<sequence length="334" mass="37042">MGTSWSAFKSESLESLVDSASDYSVNNEMLRCAAKPEHLFEAVQDEDECIKLYEASLLDCQLRVVCKGKVELRSYELIFRDHSTNLKWPLWSLRWYGAKLSLFVFESGRRCPSGPGIFLFKCKHSKQLSCCLAKQISHILKRTVISNHQISTRKSLHSIPSQRSGVERVTDLHLQTVHQPQLGAYGCDVRNIKGIPKFASSSRGSNEASVLCCPSTPPFASPTAINTLASTEYVSTISYPLLVARPQGTDGLPTESHEEANESTSNLEHYLEFVQQPDSLSVRSQSEGQYLIAAASHPYVNQPNRVLLIPHGSSLVTETVAQPNDYTVEPGALR</sequence>
<dbReference type="PANTHER" id="PTHR21258:SF62">
    <property type="entry name" value="INSULIN RECEPTOR SUBSTRATE 1"/>
    <property type="match status" value="1"/>
</dbReference>
<dbReference type="SUPFAM" id="SSF50729">
    <property type="entry name" value="PH domain-like"/>
    <property type="match status" value="1"/>
</dbReference>
<protein>
    <recommendedName>
        <fullName evidence="1">IRS-type PTB domain-containing protein</fullName>
    </recommendedName>
</protein>
<dbReference type="SMART" id="SM00310">
    <property type="entry name" value="PTBI"/>
    <property type="match status" value="1"/>
</dbReference>
<dbReference type="PROSITE" id="PS51064">
    <property type="entry name" value="IRS_PTB"/>
    <property type="match status" value="1"/>
</dbReference>
<dbReference type="SMART" id="SM01244">
    <property type="entry name" value="IRS"/>
    <property type="match status" value="1"/>
</dbReference>
<keyword evidence="3" id="KW-1185">Reference proteome</keyword>
<dbReference type="Pfam" id="PF02174">
    <property type="entry name" value="IRS"/>
    <property type="match status" value="1"/>
</dbReference>
<evidence type="ECO:0000313" key="2">
    <source>
        <dbReference type="EMBL" id="KAA3677638.1"/>
    </source>
</evidence>
<name>A0A5J4NRG6_9TREM</name>
<dbReference type="EMBL" id="QNGE01001408">
    <property type="protein sequence ID" value="KAA3677638.1"/>
    <property type="molecule type" value="Genomic_DNA"/>
</dbReference>
<comment type="caution">
    <text evidence="2">The sequence shown here is derived from an EMBL/GenBank/DDBJ whole genome shotgun (WGS) entry which is preliminary data.</text>
</comment>
<proteinExistence type="predicted"/>
<dbReference type="Gene3D" id="2.30.29.30">
    <property type="entry name" value="Pleckstrin-homology domain (PH domain)/Phosphotyrosine-binding domain (PTB)"/>
    <property type="match status" value="1"/>
</dbReference>
<dbReference type="AlphaFoldDB" id="A0A5J4NRG6"/>
<dbReference type="InterPro" id="IPR050996">
    <property type="entry name" value="Docking_Protein_DOK"/>
</dbReference>
<gene>
    <name evidence="2" type="ORF">DEA37_0003572</name>
</gene>
<evidence type="ECO:0000259" key="1">
    <source>
        <dbReference type="PROSITE" id="PS51064"/>
    </source>
</evidence>
<dbReference type="Proteomes" id="UP000324629">
    <property type="component" value="Unassembled WGS sequence"/>
</dbReference>
<organism evidence="2 3">
    <name type="scientific">Paragonimus westermani</name>
    <dbReference type="NCBI Taxonomy" id="34504"/>
    <lineage>
        <taxon>Eukaryota</taxon>
        <taxon>Metazoa</taxon>
        <taxon>Spiralia</taxon>
        <taxon>Lophotrochozoa</taxon>
        <taxon>Platyhelminthes</taxon>
        <taxon>Trematoda</taxon>
        <taxon>Digenea</taxon>
        <taxon>Plagiorchiida</taxon>
        <taxon>Troglotremata</taxon>
        <taxon>Troglotrematidae</taxon>
        <taxon>Paragonimus</taxon>
    </lineage>
</organism>
<feature type="domain" description="IRS-type PTB" evidence="1">
    <location>
        <begin position="43"/>
        <end position="146"/>
    </location>
</feature>